<protein>
    <submittedName>
        <fullName evidence="3">Prepilin-type cleavage/methylation domain-containing protein</fullName>
    </submittedName>
</protein>
<dbReference type="OrthoDB" id="255848at2"/>
<dbReference type="AlphaFoldDB" id="A0A2S8FTF3"/>
<dbReference type="PANTHER" id="PTHR30093">
    <property type="entry name" value="GENERAL SECRETION PATHWAY PROTEIN G"/>
    <property type="match status" value="1"/>
</dbReference>
<dbReference type="Proteomes" id="UP000239388">
    <property type="component" value="Unassembled WGS sequence"/>
</dbReference>
<sequence length="326" mass="34774">MIARRRTGFTLVELLVVIAIIAILIALLLPAVQMAREAARRMQCTNHQKQIGLAWHNHHDTFQFLPTGGYSHKAHPSYTNGRPETGQGQAAGWAFQILPYLEQQAIHSGGGGTTDLECSSNAIGGVIPGYYCPSRRQPFAKASTIDFFCMGPDHAALALSPSRKLTHGQTDYAAANDDGTGILSQTWPGAASSGCPTSTGSMKKNLLRFADATDGTSQTLLVAEKRANRSKASSPTDREDGDSAGYVTGWTGPGNYINFDAVRSTTLAPLPDVNNQDGSQRFGSSHPGGFTALLLDGSVRFLPYTIDSTVFSNLGTRCDGNPVILD</sequence>
<dbReference type="RefSeq" id="WP_105354884.1">
    <property type="nucleotide sequence ID" value="NZ_PUIB01000015.1"/>
</dbReference>
<organism evidence="3 4">
    <name type="scientific">Blastopirellula marina</name>
    <dbReference type="NCBI Taxonomy" id="124"/>
    <lineage>
        <taxon>Bacteria</taxon>
        <taxon>Pseudomonadati</taxon>
        <taxon>Planctomycetota</taxon>
        <taxon>Planctomycetia</taxon>
        <taxon>Pirellulales</taxon>
        <taxon>Pirellulaceae</taxon>
        <taxon>Blastopirellula</taxon>
    </lineage>
</organism>
<comment type="caution">
    <text evidence="3">The sequence shown here is derived from an EMBL/GenBank/DDBJ whole genome shotgun (WGS) entry which is preliminary data.</text>
</comment>
<dbReference type="Pfam" id="PF07596">
    <property type="entry name" value="SBP_bac_10"/>
    <property type="match status" value="1"/>
</dbReference>
<evidence type="ECO:0000313" key="4">
    <source>
        <dbReference type="Proteomes" id="UP000239388"/>
    </source>
</evidence>
<feature type="domain" description="DUF1559" evidence="2">
    <location>
        <begin position="33"/>
        <end position="308"/>
    </location>
</feature>
<dbReference type="NCBIfam" id="TIGR02532">
    <property type="entry name" value="IV_pilin_GFxxxE"/>
    <property type="match status" value="1"/>
</dbReference>
<dbReference type="NCBIfam" id="TIGR04294">
    <property type="entry name" value="pre_pil_HX9DG"/>
    <property type="match status" value="1"/>
</dbReference>
<proteinExistence type="predicted"/>
<dbReference type="EMBL" id="PUIB01000015">
    <property type="protein sequence ID" value="PQO35462.1"/>
    <property type="molecule type" value="Genomic_DNA"/>
</dbReference>
<keyword evidence="1" id="KW-1133">Transmembrane helix</keyword>
<dbReference type="Gene3D" id="3.30.700.10">
    <property type="entry name" value="Glycoprotein, Type 4 Pilin"/>
    <property type="match status" value="1"/>
</dbReference>
<gene>
    <name evidence="3" type="ORF">C5Y98_13960</name>
</gene>
<dbReference type="Pfam" id="PF07963">
    <property type="entry name" value="N_methyl"/>
    <property type="match status" value="1"/>
</dbReference>
<dbReference type="InterPro" id="IPR011453">
    <property type="entry name" value="DUF1559"/>
</dbReference>
<dbReference type="PANTHER" id="PTHR30093:SF2">
    <property type="entry name" value="TYPE II SECRETION SYSTEM PROTEIN H"/>
    <property type="match status" value="1"/>
</dbReference>
<name>A0A2S8FTF3_9BACT</name>
<dbReference type="PROSITE" id="PS00409">
    <property type="entry name" value="PROKAR_NTER_METHYL"/>
    <property type="match status" value="1"/>
</dbReference>
<accession>A0A2S8FTF3</accession>
<feature type="transmembrane region" description="Helical" evidence="1">
    <location>
        <begin position="12"/>
        <end position="32"/>
    </location>
</feature>
<evidence type="ECO:0000256" key="1">
    <source>
        <dbReference type="SAM" id="Phobius"/>
    </source>
</evidence>
<keyword evidence="1" id="KW-0472">Membrane</keyword>
<evidence type="ECO:0000313" key="3">
    <source>
        <dbReference type="EMBL" id="PQO35462.1"/>
    </source>
</evidence>
<dbReference type="InterPro" id="IPR012902">
    <property type="entry name" value="N_methyl_site"/>
</dbReference>
<dbReference type="InterPro" id="IPR045584">
    <property type="entry name" value="Pilin-like"/>
</dbReference>
<reference evidence="3 4" key="1">
    <citation type="submission" date="2018-02" db="EMBL/GenBank/DDBJ databases">
        <title>Comparative genomes isolates from brazilian mangrove.</title>
        <authorList>
            <person name="Araujo J.E."/>
            <person name="Taketani R.G."/>
            <person name="Silva M.C.P."/>
            <person name="Loureco M.V."/>
            <person name="Andreote F.D."/>
        </authorList>
    </citation>
    <scope>NUCLEOTIDE SEQUENCE [LARGE SCALE GENOMIC DNA]</scope>
    <source>
        <strain evidence="3 4">NAP PRIS-MGV</strain>
    </source>
</reference>
<dbReference type="InterPro" id="IPR027558">
    <property type="entry name" value="Pre_pil_HX9DG_C"/>
</dbReference>
<evidence type="ECO:0000259" key="2">
    <source>
        <dbReference type="Pfam" id="PF07596"/>
    </source>
</evidence>
<keyword evidence="1" id="KW-0812">Transmembrane</keyword>
<dbReference type="SUPFAM" id="SSF54523">
    <property type="entry name" value="Pili subunits"/>
    <property type="match status" value="1"/>
</dbReference>